<keyword evidence="6 7" id="KW-0472">Membrane</keyword>
<dbReference type="PANTHER" id="PTHR43867">
    <property type="entry name" value="CELLULOSE SYNTHASE CATALYTIC SUBUNIT A [UDP-FORMING]"/>
    <property type="match status" value="1"/>
</dbReference>
<dbReference type="Proteomes" id="UP000002970">
    <property type="component" value="Unassembled WGS sequence"/>
</dbReference>
<comment type="subcellular location">
    <subcellularLocation>
        <location evidence="1">Membrane</location>
        <topology evidence="1">Multi-pass membrane protein</topology>
    </subcellularLocation>
</comment>
<dbReference type="SUPFAM" id="SSF141371">
    <property type="entry name" value="PilZ domain-like"/>
    <property type="match status" value="1"/>
</dbReference>
<comment type="caution">
    <text evidence="10">The sequence shown here is derived from an EMBL/GenBank/DDBJ whole genome shotgun (WGS) entry which is preliminary data.</text>
</comment>
<gene>
    <name evidence="10" type="ORF">HMPREF9474_04257</name>
</gene>
<dbReference type="EMBL" id="ADLQ01000099">
    <property type="protein sequence ID" value="EGA91824.1"/>
    <property type="molecule type" value="Genomic_DNA"/>
</dbReference>
<evidence type="ECO:0000259" key="9">
    <source>
        <dbReference type="Pfam" id="PF13632"/>
    </source>
</evidence>
<dbReference type="InterPro" id="IPR009875">
    <property type="entry name" value="PilZ_domain"/>
</dbReference>
<evidence type="ECO:0000256" key="6">
    <source>
        <dbReference type="ARBA" id="ARBA00023136"/>
    </source>
</evidence>
<evidence type="ECO:0000256" key="7">
    <source>
        <dbReference type="SAM" id="Phobius"/>
    </source>
</evidence>
<dbReference type="Pfam" id="PF07238">
    <property type="entry name" value="PilZ"/>
    <property type="match status" value="1"/>
</dbReference>
<evidence type="ECO:0000313" key="11">
    <source>
        <dbReference type="Proteomes" id="UP000002970"/>
    </source>
</evidence>
<evidence type="ECO:0000256" key="3">
    <source>
        <dbReference type="ARBA" id="ARBA00022679"/>
    </source>
</evidence>
<dbReference type="CDD" id="cd06421">
    <property type="entry name" value="CESA_CelA_like"/>
    <property type="match status" value="1"/>
</dbReference>
<accession>E7GTL2</accession>
<dbReference type="InterPro" id="IPR050321">
    <property type="entry name" value="Glycosyltr_2/OpgH_subfam"/>
</dbReference>
<name>E7GTL2_CLOS6</name>
<sequence length="763" mass="87751">MVKMGKKIKIAKQEKKGTKEKVWIVIALISMAVYIGWRLFFTIPDHNVYGWLATICGICLAVSETISMLEGTEHFARLGKKSEPDMPVVPFGWYPDVDILIATHNEETELLYKTVNGCRHMDYPDKSKVHIYICDDGNRPEMAELAKKMRVGYFGLADNKEAKAGNLNHAIGKTTSPWIVTFDSDMIPTHNFLMETVPYIFLPRMKKKKDGSWEERTEEEKNEKYKIGFIQTPQSFYNPDMFQYNFFSESRIPNEQDFFFREINVGRNNANAPIYAGSNTLISREALEAVGGIATGTITEDFETGIKIQAKGYSCYAVDKTLAHGLAPTDIDNLIKQRVRWGRGCITSLRRTNLLFNPHIKLNAKISYLACWMYWWTFFRRFIYIVSPILFILFGIPVVICSLKELIFIWLPSYVLYNQALKETSGAIRNKRWSNTVDTVIFPYMIIPVLLETLFIRQKKFNVTSKRRDIVRRSDIMLAIPQMILLVFDAVALVMAVAGALRTQNYGAAVIIYWLVLNAQHLIMALFFMSGRRNLRTTDRFYAEVPVEISYQGKQYYGLTCDFSETGLAVLCDKSIYMPHGEEQMSIKIKTDRYKAKLDAKCVHVQKKGDKWKYGIQITGMDGTDKDEYFQILYDRDHSLAKTMSPSVSMIDDIFLNVQRRSAHTKNSKRQLPRIELNRTMETADGKSIRVLNCNYEYLLVEASGELPDKMELRIPGTETVMKCVKTGQKAGLYYLDNWKELLFCDAFEQLFALSEAKENKVS</sequence>
<feature type="transmembrane region" description="Helical" evidence="7">
    <location>
        <begin position="21"/>
        <end position="43"/>
    </location>
</feature>
<dbReference type="PANTHER" id="PTHR43867:SF2">
    <property type="entry name" value="CELLULOSE SYNTHASE CATALYTIC SUBUNIT A [UDP-FORMING]"/>
    <property type="match status" value="1"/>
</dbReference>
<dbReference type="Gene3D" id="3.90.550.10">
    <property type="entry name" value="Spore Coat Polysaccharide Biosynthesis Protein SpsA, Chain A"/>
    <property type="match status" value="1"/>
</dbReference>
<dbReference type="Gene3D" id="2.40.10.220">
    <property type="entry name" value="predicted glycosyltransferase like domains"/>
    <property type="match status" value="1"/>
</dbReference>
<evidence type="ECO:0000256" key="4">
    <source>
        <dbReference type="ARBA" id="ARBA00022692"/>
    </source>
</evidence>
<evidence type="ECO:0000313" key="10">
    <source>
        <dbReference type="EMBL" id="EGA91824.1"/>
    </source>
</evidence>
<feature type="transmembrane region" description="Helical" evidence="7">
    <location>
        <begin position="440"/>
        <end position="456"/>
    </location>
</feature>
<reference evidence="10 11" key="1">
    <citation type="submission" date="2010-12" db="EMBL/GenBank/DDBJ databases">
        <title>The Genome Sequence of Clostridium symbiosum strain WAL-14163.</title>
        <authorList>
            <person name="Earl A."/>
            <person name="Ward D."/>
            <person name="Feldgarden M."/>
            <person name="Gevers D."/>
            <person name="Finegold S.M."/>
            <person name="Summanen P.H."/>
            <person name="Molitoris D.R."/>
            <person name="Vaisanen M.L."/>
            <person name="Daigneault M."/>
            <person name="Young S.K."/>
            <person name="Zeng Q."/>
            <person name="Gargeya S."/>
            <person name="Fitzgerald M."/>
            <person name="Haas B."/>
            <person name="Abouelleil A."/>
            <person name="Alvarado L."/>
            <person name="Arachchi H.M."/>
            <person name="Berlin A."/>
            <person name="Brown A."/>
            <person name="Chapman S.B."/>
            <person name="Chen Z."/>
            <person name="Dunbar C."/>
            <person name="Freedman E."/>
            <person name="Gearin G."/>
            <person name="Gellesch M."/>
            <person name="Goldberg J."/>
            <person name="Griggs A."/>
            <person name="Gujja S."/>
            <person name="Heilman E."/>
            <person name="Heiman D."/>
            <person name="Howarth C."/>
            <person name="Larson L."/>
            <person name="Lui A."/>
            <person name="MacDonald P.J.P."/>
            <person name="Mehta T."/>
            <person name="Montmayeur A."/>
            <person name="Murphy C."/>
            <person name="Neiman D."/>
            <person name="Pearson M."/>
            <person name="Priest M."/>
            <person name="Roberts A."/>
            <person name="Saif S."/>
            <person name="Shea T."/>
            <person name="Shenoy N."/>
            <person name="Sisk P."/>
            <person name="Stolte C."/>
            <person name="Sykes S."/>
            <person name="White J."/>
            <person name="Yandava C."/>
            <person name="Nusbaum C."/>
            <person name="Birren B."/>
        </authorList>
    </citation>
    <scope>NUCLEOTIDE SEQUENCE [LARGE SCALE GENOMIC DNA]</scope>
    <source>
        <strain evidence="10 11">WAL-14163</strain>
    </source>
</reference>
<proteinExistence type="predicted"/>
<feature type="transmembrane region" description="Helical" evidence="7">
    <location>
        <begin position="382"/>
        <end position="411"/>
    </location>
</feature>
<keyword evidence="3" id="KW-0808">Transferase</keyword>
<dbReference type="STRING" id="1512.GCA_900049235_04599"/>
<dbReference type="SUPFAM" id="SSF53448">
    <property type="entry name" value="Nucleotide-diphospho-sugar transferases"/>
    <property type="match status" value="1"/>
</dbReference>
<dbReference type="AlphaFoldDB" id="E7GTL2"/>
<dbReference type="GO" id="GO:0005886">
    <property type="term" value="C:plasma membrane"/>
    <property type="evidence" value="ECO:0007669"/>
    <property type="project" value="TreeGrafter"/>
</dbReference>
<dbReference type="eggNOG" id="COG1215">
    <property type="taxonomic scope" value="Bacteria"/>
</dbReference>
<keyword evidence="11" id="KW-1185">Reference proteome</keyword>
<feature type="transmembrane region" description="Helical" evidence="7">
    <location>
        <begin position="476"/>
        <end position="500"/>
    </location>
</feature>
<dbReference type="GO" id="GO:0016758">
    <property type="term" value="F:hexosyltransferase activity"/>
    <property type="evidence" value="ECO:0007669"/>
    <property type="project" value="TreeGrafter"/>
</dbReference>
<dbReference type="InterPro" id="IPR001173">
    <property type="entry name" value="Glyco_trans_2-like"/>
</dbReference>
<keyword evidence="4 7" id="KW-0812">Transmembrane</keyword>
<evidence type="ECO:0000256" key="1">
    <source>
        <dbReference type="ARBA" id="ARBA00004141"/>
    </source>
</evidence>
<evidence type="ECO:0000256" key="5">
    <source>
        <dbReference type="ARBA" id="ARBA00022989"/>
    </source>
</evidence>
<keyword evidence="2" id="KW-0328">Glycosyltransferase</keyword>
<feature type="domain" description="PilZ" evidence="8">
    <location>
        <begin position="535"/>
        <end position="634"/>
    </location>
</feature>
<feature type="transmembrane region" description="Helical" evidence="7">
    <location>
        <begin position="49"/>
        <end position="69"/>
    </location>
</feature>
<evidence type="ECO:0000259" key="8">
    <source>
        <dbReference type="Pfam" id="PF07238"/>
    </source>
</evidence>
<evidence type="ECO:0008006" key="12">
    <source>
        <dbReference type="Google" id="ProtNLM"/>
    </source>
</evidence>
<protein>
    <recommendedName>
        <fullName evidence="12">Cellulose synthase (UDP-forming)</fullName>
    </recommendedName>
</protein>
<organism evidence="10 11">
    <name type="scientific">Clostridium symbiosum (strain WAL-14163)</name>
    <dbReference type="NCBI Taxonomy" id="742740"/>
    <lineage>
        <taxon>Bacteria</taxon>
        <taxon>Bacillati</taxon>
        <taxon>Bacillota</taxon>
        <taxon>Clostridia</taxon>
        <taxon>Lachnospirales</taxon>
        <taxon>Lachnospiraceae</taxon>
        <taxon>Otoolea</taxon>
    </lineage>
</organism>
<dbReference type="InterPro" id="IPR029044">
    <property type="entry name" value="Nucleotide-diphossugar_trans"/>
</dbReference>
<dbReference type="HOGENOM" id="CLU_011907_3_1_9"/>
<feature type="domain" description="Glycosyltransferase 2-like" evidence="9">
    <location>
        <begin position="178"/>
        <end position="405"/>
    </location>
</feature>
<keyword evidence="5 7" id="KW-1133">Transmembrane helix</keyword>
<evidence type="ECO:0000256" key="2">
    <source>
        <dbReference type="ARBA" id="ARBA00022676"/>
    </source>
</evidence>
<dbReference type="GO" id="GO:0035438">
    <property type="term" value="F:cyclic-di-GMP binding"/>
    <property type="evidence" value="ECO:0007669"/>
    <property type="project" value="InterPro"/>
</dbReference>
<dbReference type="Pfam" id="PF13632">
    <property type="entry name" value="Glyco_trans_2_3"/>
    <property type="match status" value="1"/>
</dbReference>
<feature type="transmembrane region" description="Helical" evidence="7">
    <location>
        <begin position="506"/>
        <end position="528"/>
    </location>
</feature>